<dbReference type="EMBL" id="OX459949">
    <property type="protein sequence ID" value="CAI9155706.1"/>
    <property type="molecule type" value="Genomic_DNA"/>
</dbReference>
<keyword evidence="2" id="KW-1185">Reference proteome</keyword>
<sequence>MRDGTYVHLWLIHVDLRQKSNRYCTAIMLQKERTYKGGQERMKKRFLIEIFFSHGDLQSQLCVHLGAGCPPSSDRPTASDIPPQHQALPQHQTILQHQTLAQQQALP</sequence>
<gene>
    <name evidence="1" type="ORF">MRATA1EN1_LOCUS4668</name>
</gene>
<accession>A0ABN8Y5I5</accession>
<proteinExistence type="predicted"/>
<dbReference type="Proteomes" id="UP001176941">
    <property type="component" value="Chromosome 13"/>
</dbReference>
<protein>
    <submittedName>
        <fullName evidence="1">Uncharacterized protein</fullName>
    </submittedName>
</protein>
<evidence type="ECO:0000313" key="1">
    <source>
        <dbReference type="EMBL" id="CAI9155706.1"/>
    </source>
</evidence>
<name>A0ABN8Y5I5_RANTA</name>
<reference evidence="1" key="1">
    <citation type="submission" date="2023-04" db="EMBL/GenBank/DDBJ databases">
        <authorList>
            <consortium name="ELIXIR-Norway"/>
        </authorList>
    </citation>
    <scope>NUCLEOTIDE SEQUENCE [LARGE SCALE GENOMIC DNA]</scope>
</reference>
<organism evidence="1 2">
    <name type="scientific">Rangifer tarandus platyrhynchus</name>
    <name type="common">Svalbard reindeer</name>
    <dbReference type="NCBI Taxonomy" id="3082113"/>
    <lineage>
        <taxon>Eukaryota</taxon>
        <taxon>Metazoa</taxon>
        <taxon>Chordata</taxon>
        <taxon>Craniata</taxon>
        <taxon>Vertebrata</taxon>
        <taxon>Euteleostomi</taxon>
        <taxon>Mammalia</taxon>
        <taxon>Eutheria</taxon>
        <taxon>Laurasiatheria</taxon>
        <taxon>Artiodactyla</taxon>
        <taxon>Ruminantia</taxon>
        <taxon>Pecora</taxon>
        <taxon>Cervidae</taxon>
        <taxon>Odocoileinae</taxon>
        <taxon>Rangifer</taxon>
    </lineage>
</organism>
<evidence type="ECO:0000313" key="2">
    <source>
        <dbReference type="Proteomes" id="UP001176941"/>
    </source>
</evidence>